<proteinExistence type="predicted"/>
<reference evidence="1 2" key="1">
    <citation type="submission" date="2011-05" db="EMBL/GenBank/DDBJ databases">
        <title>Whole genome sequence of Microlunatus phosphovorus NM-1.</title>
        <authorList>
            <person name="Hosoyama A."/>
            <person name="Sasaki K."/>
            <person name="Harada T."/>
            <person name="Igarashi R."/>
            <person name="Kawakoshi A."/>
            <person name="Sasagawa M."/>
            <person name="Fukada J."/>
            <person name="Nakamura S."/>
            <person name="Katano Y."/>
            <person name="Hanada S."/>
            <person name="Kamagata Y."/>
            <person name="Nakamura N."/>
            <person name="Yamazaki S."/>
            <person name="Fujita N."/>
        </authorList>
    </citation>
    <scope>NUCLEOTIDE SEQUENCE [LARGE SCALE GENOMIC DNA]</scope>
    <source>
        <strain evidence="2">ATCC 700054 / DSM 10555 / JCM 9379 / NBRC 101784 / NCIMB 13414 / VKM Ac-1990 / NM-1</strain>
    </source>
</reference>
<organism evidence="1 2">
    <name type="scientific">Microlunatus phosphovorus (strain ATCC 700054 / DSM 10555 / JCM 9379 / NBRC 101784 / NCIMB 13414 / VKM Ac-1990 / NM-1)</name>
    <dbReference type="NCBI Taxonomy" id="1032480"/>
    <lineage>
        <taxon>Bacteria</taxon>
        <taxon>Bacillati</taxon>
        <taxon>Actinomycetota</taxon>
        <taxon>Actinomycetes</taxon>
        <taxon>Propionibacteriales</taxon>
        <taxon>Propionibacteriaceae</taxon>
        <taxon>Microlunatus</taxon>
    </lineage>
</organism>
<name>F5XQV8_MICPN</name>
<sequence length="256" mass="28046">MILPYVIWPLRFSPNAPAMIDFYTRLGLHKSFSHDNGTFATFHGRSGTLGVHDALNTESGVVPQHTALNFATTDVVLAAEELTELGHHVKVWDETYGKQGVVASRDGRVIGLNGDSQEDLYGGYRTHPEEEAPSLDVVAVCVTSEMKAEAAWFASFGFVASSYDDPWWIGLRAGERSGVIGIHAGEVDSPSAREADDDLFGPAYEVRIGFETHEPLEVLDARLRDAGFETTLVTEDAPHIELTDPDGERIEIHRAP</sequence>
<dbReference type="Gene3D" id="3.10.180.10">
    <property type="entry name" value="2,3-Dihydroxybiphenyl 1,2-Dioxygenase, domain 1"/>
    <property type="match status" value="2"/>
</dbReference>
<dbReference type="OrthoDB" id="3296095at2"/>
<evidence type="ECO:0000313" key="1">
    <source>
        <dbReference type="EMBL" id="BAK36980.1"/>
    </source>
</evidence>
<evidence type="ECO:0000313" key="2">
    <source>
        <dbReference type="Proteomes" id="UP000007947"/>
    </source>
</evidence>
<dbReference type="HOGENOM" id="CLU_1085076_0_0_11"/>
<dbReference type="SUPFAM" id="SSF54593">
    <property type="entry name" value="Glyoxalase/Bleomycin resistance protein/Dihydroxybiphenyl dioxygenase"/>
    <property type="match status" value="2"/>
</dbReference>
<dbReference type="KEGG" id="mph:MLP_39660"/>
<dbReference type="AlphaFoldDB" id="F5XQV8"/>
<protein>
    <recommendedName>
        <fullName evidence="3">VOC domain-containing protein</fullName>
    </recommendedName>
</protein>
<dbReference type="RefSeq" id="WP_013864822.1">
    <property type="nucleotide sequence ID" value="NC_015635.1"/>
</dbReference>
<dbReference type="InterPro" id="IPR029068">
    <property type="entry name" value="Glyas_Bleomycin-R_OHBP_Dase"/>
</dbReference>
<dbReference type="STRING" id="1032480.MLP_39660"/>
<dbReference type="EMBL" id="AP012204">
    <property type="protein sequence ID" value="BAK36980.1"/>
    <property type="molecule type" value="Genomic_DNA"/>
</dbReference>
<keyword evidence="2" id="KW-1185">Reference proteome</keyword>
<evidence type="ECO:0008006" key="3">
    <source>
        <dbReference type="Google" id="ProtNLM"/>
    </source>
</evidence>
<dbReference type="Proteomes" id="UP000007947">
    <property type="component" value="Chromosome"/>
</dbReference>
<dbReference type="eggNOG" id="COG0346">
    <property type="taxonomic scope" value="Bacteria"/>
</dbReference>
<gene>
    <name evidence="1" type="ordered locus">MLP_39660</name>
</gene>
<accession>F5XQV8</accession>